<evidence type="ECO:0000256" key="3">
    <source>
        <dbReference type="SAM" id="Phobius"/>
    </source>
</evidence>
<keyword evidence="3" id="KW-0472">Membrane</keyword>
<dbReference type="Proteomes" id="UP001203297">
    <property type="component" value="Unassembled WGS sequence"/>
</dbReference>
<dbReference type="GO" id="GO:0006688">
    <property type="term" value="P:glycosphingolipid biosynthetic process"/>
    <property type="evidence" value="ECO:0007669"/>
    <property type="project" value="TreeGrafter"/>
</dbReference>
<dbReference type="GO" id="GO:0016758">
    <property type="term" value="F:hexosyltransferase activity"/>
    <property type="evidence" value="ECO:0007669"/>
    <property type="project" value="TreeGrafter"/>
</dbReference>
<dbReference type="GO" id="GO:0016020">
    <property type="term" value="C:membrane"/>
    <property type="evidence" value="ECO:0007669"/>
    <property type="project" value="GOC"/>
</dbReference>
<gene>
    <name evidence="4" type="ORF">B0F90DRAFT_1718861</name>
</gene>
<keyword evidence="3" id="KW-0812">Transmembrane</keyword>
<comment type="caution">
    <text evidence="4">The sequence shown here is derived from an EMBL/GenBank/DDBJ whole genome shotgun (WGS) entry which is preliminary data.</text>
</comment>
<dbReference type="AlphaFoldDB" id="A0AAD4M497"/>
<sequence>MAQSREEDPTSPIPRFRLSTSQDSNTDSLPSSSFSLASASLSRERIPRALRRTRSRWSLAPVSFFLHSRVVLIIFVPLFFLTAVILRWAYATWELHLMLDFYPRQWWAQSLPPVPPLRGCFSPERVSSLYNISDHVFGARHTDIQAGMLLSLGVDCYDFASTIRAKGVPAHASRRTNFHSLWPAERAPFGARQEAMLKSFLTTQPLGSSRLVLWSHGDVSTDALLRAYTARYRDVIELRVVDLSLLAMGTEVEDSSLVKSNDPASSEYLLRLLILWQHGGVWVDMDSLLTRDLSPLLEHEFVTQWECDYDKNIHPMTSALMHFYQHSPYLCEAFHVLVTSLHPHSSADSVARLYGGLWSRLIAESWPPFKVLPFCFSDGRSCDLRNQLPNPLKPDGKWVDDFGLEEGGGLDQRLQKVFAVHLHDRGNGGFPDGGWVQRLLIERYDRSLSNGGLIVI</sequence>
<dbReference type="InterPro" id="IPR007577">
    <property type="entry name" value="GlycoTrfase_DXD_sugar-bd_CS"/>
</dbReference>
<name>A0AAD4M497_9AGAM</name>
<dbReference type="PANTHER" id="PTHR12042:SF21">
    <property type="entry name" value="ALPHA1,4-GALACTOSYLTRANSFERASE 1-RELATED"/>
    <property type="match status" value="1"/>
</dbReference>
<keyword evidence="5" id="KW-1185">Reference proteome</keyword>
<protein>
    <recommendedName>
        <fullName evidence="6">Glycosyltransferase family 32 protein</fullName>
    </recommendedName>
</protein>
<feature type="region of interest" description="Disordered" evidence="2">
    <location>
        <begin position="1"/>
        <end position="33"/>
    </location>
</feature>
<dbReference type="Gene3D" id="3.90.550.20">
    <property type="match status" value="1"/>
</dbReference>
<feature type="transmembrane region" description="Helical" evidence="3">
    <location>
        <begin position="70"/>
        <end position="90"/>
    </location>
</feature>
<evidence type="ECO:0000313" key="5">
    <source>
        <dbReference type="Proteomes" id="UP001203297"/>
    </source>
</evidence>
<accession>A0AAD4M497</accession>
<organism evidence="4 5">
    <name type="scientific">Multifurca ochricompacta</name>
    <dbReference type="NCBI Taxonomy" id="376703"/>
    <lineage>
        <taxon>Eukaryota</taxon>
        <taxon>Fungi</taxon>
        <taxon>Dikarya</taxon>
        <taxon>Basidiomycota</taxon>
        <taxon>Agaricomycotina</taxon>
        <taxon>Agaricomycetes</taxon>
        <taxon>Russulales</taxon>
        <taxon>Russulaceae</taxon>
        <taxon>Multifurca</taxon>
    </lineage>
</organism>
<dbReference type="InterPro" id="IPR051981">
    <property type="entry name" value="Glycosyltransf_32"/>
</dbReference>
<dbReference type="Pfam" id="PF04488">
    <property type="entry name" value="Gly_transf_sug"/>
    <property type="match status" value="1"/>
</dbReference>
<feature type="compositionally biased region" description="Polar residues" evidence="2">
    <location>
        <begin position="18"/>
        <end position="27"/>
    </location>
</feature>
<evidence type="ECO:0000313" key="4">
    <source>
        <dbReference type="EMBL" id="KAI0301639.1"/>
    </source>
</evidence>
<proteinExistence type="inferred from homology"/>
<keyword evidence="3" id="KW-1133">Transmembrane helix</keyword>
<dbReference type="SUPFAM" id="SSF53448">
    <property type="entry name" value="Nucleotide-diphospho-sugar transferases"/>
    <property type="match status" value="1"/>
</dbReference>
<evidence type="ECO:0000256" key="2">
    <source>
        <dbReference type="SAM" id="MobiDB-lite"/>
    </source>
</evidence>
<reference evidence="4" key="1">
    <citation type="journal article" date="2022" name="New Phytol.">
        <title>Evolutionary transition to the ectomycorrhizal habit in the genomes of a hyperdiverse lineage of mushroom-forming fungi.</title>
        <authorList>
            <person name="Looney B."/>
            <person name="Miyauchi S."/>
            <person name="Morin E."/>
            <person name="Drula E."/>
            <person name="Courty P.E."/>
            <person name="Kohler A."/>
            <person name="Kuo A."/>
            <person name="LaButti K."/>
            <person name="Pangilinan J."/>
            <person name="Lipzen A."/>
            <person name="Riley R."/>
            <person name="Andreopoulos W."/>
            <person name="He G."/>
            <person name="Johnson J."/>
            <person name="Nolan M."/>
            <person name="Tritt A."/>
            <person name="Barry K.W."/>
            <person name="Grigoriev I.V."/>
            <person name="Nagy L.G."/>
            <person name="Hibbett D."/>
            <person name="Henrissat B."/>
            <person name="Matheny P.B."/>
            <person name="Labbe J."/>
            <person name="Martin F.M."/>
        </authorList>
    </citation>
    <scope>NUCLEOTIDE SEQUENCE</scope>
    <source>
        <strain evidence="4">BPL690</strain>
    </source>
</reference>
<dbReference type="PANTHER" id="PTHR12042">
    <property type="entry name" value="LACTOSYLCERAMIDE 4-ALPHA-GALACTOSYLTRANSFERASE ALPHA- 1,4-GALACTOSYLTRANSFERASE"/>
    <property type="match status" value="1"/>
</dbReference>
<dbReference type="InterPro" id="IPR029044">
    <property type="entry name" value="Nucleotide-diphossugar_trans"/>
</dbReference>
<dbReference type="EMBL" id="WTXG01000014">
    <property type="protein sequence ID" value="KAI0301639.1"/>
    <property type="molecule type" value="Genomic_DNA"/>
</dbReference>
<evidence type="ECO:0008006" key="6">
    <source>
        <dbReference type="Google" id="ProtNLM"/>
    </source>
</evidence>
<comment type="similarity">
    <text evidence="1">Belongs to the glycosyltransferase 32 family.</text>
</comment>
<evidence type="ECO:0000256" key="1">
    <source>
        <dbReference type="ARBA" id="ARBA00009003"/>
    </source>
</evidence>